<dbReference type="InterPro" id="IPR032329">
    <property type="entry name" value="DUF4855"/>
</dbReference>
<evidence type="ECO:0000259" key="4">
    <source>
        <dbReference type="PROSITE" id="PS51272"/>
    </source>
</evidence>
<feature type="compositionally biased region" description="Polar residues" evidence="1">
    <location>
        <begin position="357"/>
        <end position="367"/>
    </location>
</feature>
<dbReference type="STRING" id="1300222.I532_12144"/>
<dbReference type="EMBL" id="APBN01000004">
    <property type="protein sequence ID" value="EMT52404.1"/>
    <property type="molecule type" value="Genomic_DNA"/>
</dbReference>
<dbReference type="PROSITE" id="PS50022">
    <property type="entry name" value="FA58C_3"/>
    <property type="match status" value="1"/>
</dbReference>
<feature type="domain" description="SLH" evidence="4">
    <location>
        <begin position="168"/>
        <end position="230"/>
    </location>
</feature>
<dbReference type="InterPro" id="IPR000421">
    <property type="entry name" value="FA58C"/>
</dbReference>
<evidence type="ECO:0000256" key="1">
    <source>
        <dbReference type="SAM" id="MobiDB-lite"/>
    </source>
</evidence>
<organism evidence="5 6">
    <name type="scientific">Brevibacillus borstelensis AK1</name>
    <dbReference type="NCBI Taxonomy" id="1300222"/>
    <lineage>
        <taxon>Bacteria</taxon>
        <taxon>Bacillati</taxon>
        <taxon>Bacillota</taxon>
        <taxon>Bacilli</taxon>
        <taxon>Bacillales</taxon>
        <taxon>Paenibacillaceae</taxon>
        <taxon>Brevibacillus</taxon>
    </lineage>
</organism>
<dbReference type="PANTHER" id="PTHR43308:SF1">
    <property type="entry name" value="OUTER MEMBRANE PROTEIN ALPHA"/>
    <property type="match status" value="1"/>
</dbReference>
<feature type="domain" description="SLH" evidence="4">
    <location>
        <begin position="42"/>
        <end position="102"/>
    </location>
</feature>
<dbReference type="PATRIC" id="fig|1300222.3.peg.2532"/>
<name>M8D809_9BACL</name>
<evidence type="ECO:0000313" key="6">
    <source>
        <dbReference type="Proteomes" id="UP000012081"/>
    </source>
</evidence>
<dbReference type="Gene3D" id="2.60.120.260">
    <property type="entry name" value="Galactose-binding domain-like"/>
    <property type="match status" value="1"/>
</dbReference>
<feature type="region of interest" description="Disordered" evidence="1">
    <location>
        <begin position="309"/>
        <end position="472"/>
    </location>
</feature>
<dbReference type="PROSITE" id="PS51272">
    <property type="entry name" value="SLH"/>
    <property type="match status" value="3"/>
</dbReference>
<keyword evidence="2" id="KW-0732">Signal</keyword>
<feature type="chain" id="PRO_5004094806" description="S-layer protein" evidence="2">
    <location>
        <begin position="17"/>
        <end position="992"/>
    </location>
</feature>
<dbReference type="InterPro" id="IPR001119">
    <property type="entry name" value="SLH_dom"/>
</dbReference>
<feature type="compositionally biased region" description="Basic and acidic residues" evidence="1">
    <location>
        <begin position="428"/>
        <end position="454"/>
    </location>
</feature>
<accession>M8D809</accession>
<feature type="compositionally biased region" description="Basic and acidic residues" evidence="1">
    <location>
        <begin position="313"/>
        <end position="354"/>
    </location>
</feature>
<evidence type="ECO:0000259" key="3">
    <source>
        <dbReference type="PROSITE" id="PS50022"/>
    </source>
</evidence>
<comment type="caution">
    <text evidence="5">The sequence shown here is derived from an EMBL/GenBank/DDBJ whole genome shotgun (WGS) entry which is preliminary data.</text>
</comment>
<dbReference type="Pfam" id="PF16147">
    <property type="entry name" value="DUF4855"/>
    <property type="match status" value="1"/>
</dbReference>
<feature type="domain" description="F5/8 type C" evidence="3">
    <location>
        <begin position="518"/>
        <end position="625"/>
    </location>
</feature>
<evidence type="ECO:0008006" key="7">
    <source>
        <dbReference type="Google" id="ProtNLM"/>
    </source>
</evidence>
<evidence type="ECO:0000313" key="5">
    <source>
        <dbReference type="EMBL" id="EMT52404.1"/>
    </source>
</evidence>
<feature type="compositionally biased region" description="Low complexity" evidence="1">
    <location>
        <begin position="413"/>
        <end position="425"/>
    </location>
</feature>
<proteinExistence type="predicted"/>
<reference evidence="5 6" key="1">
    <citation type="submission" date="2013-03" db="EMBL/GenBank/DDBJ databases">
        <title>Assembly of a new bacterial strain Brevibacillus borstelensis AK1.</title>
        <authorList>
            <person name="Rajan I."/>
            <person name="PoliReddy D."/>
            <person name="Sugumar T."/>
            <person name="Rathinam K."/>
            <person name="Alqarawi S."/>
            <person name="Khalil A.B."/>
            <person name="Sivakumar N."/>
        </authorList>
    </citation>
    <scope>NUCLEOTIDE SEQUENCE [LARGE SCALE GENOMIC DNA]</scope>
    <source>
        <strain evidence="5 6">AK1</strain>
    </source>
</reference>
<dbReference type="InterPro" id="IPR051465">
    <property type="entry name" value="Cell_Envelope_Struct_Comp"/>
</dbReference>
<dbReference type="Proteomes" id="UP000012081">
    <property type="component" value="Unassembled WGS sequence"/>
</dbReference>
<sequence length="992" mass="109721">MAAFLAFSLMATSAAAATGPTVPTGTAPEPDKKTEAERLPGEQAIVFSDLTNSYARESVNHLASLQLISGKKDNLFLPQEAISRQDVFVLLAKVMGVQPKLPREEKYEDVSMNSPYAPYIYGLTELGVLNGRSDGTLGAADPLTRQEMAVILDRLWKAGSGPKQILGKEAYDDEDEIADYAREAVASVTAQGWMKGANGAFRPQGQVTRGDAAVIAERVWNARYQLAEKVDFAVSKTKLTVMAGTSERVEVTRPSGGALPFTPVFAFDHPELGTILPDGTFVAGPSAGKGTLTVNVGFKQVTIPVEITNAPVEPKKDEAKGQDAKGTAEGKQAADAKESGNAAKKADADEKQAESKNGQASEKTGTPDSEKKEQASTTDTAASELAGDSQSQKAENGKKNEAVGSQPGSGQEASSKGSDSKAAGSEDTGSKETGSKETDSMDTGNKDTESKNAENNDNDSENTDSDADQPAEEDELVNLAPGSFTSVKTFGMADAFFQEVEKQYPGPVGGLVTPSETWTGYNRQFGRKVTVVLPEAKKLERVTLTLKHQRTSGITIPEWMDVEVSPDGKAWYFAGKAKHDVSQAEDAVVERTLAVTLPKVETRYVRVSFPVKVFAFARQLEVWGRDGKGSAAPPVLLPFANQTDPQAVKPLPRRVENMLLAYTGEHGERGTWTKEEFLPMVGYRTTDGYMRDQMFDTILFLPYQTMPATKDRWKQYLDDLYRSNQQLDALNSAMREFNRLRGTLYASPTIENVVLALPYPNSAQTDFGVIDPKKGSLSFNAKQVGEEQAYQNRKQALEWYYGELKKRWDQAGFQYLRLDGIYWFHELVEDGAPKERDLIRHMGSMVHNDSLRYYWIPYFGAPGLSEWKSLYFDNAFLQPTYYTDKPVPLERIQGTVEVMQKYSMDVEIEGDDRMYRDPKFYQLYYNQLIAARKAGMDKNNIHAYYFGSKTLLIAANSDDPVIRAIYDDTYKWMRGKFEQDEYYLPEEIPVNK</sequence>
<feature type="compositionally biased region" description="Acidic residues" evidence="1">
    <location>
        <begin position="456"/>
        <end position="472"/>
    </location>
</feature>
<feature type="signal peptide" evidence="2">
    <location>
        <begin position="1"/>
        <end position="16"/>
    </location>
</feature>
<dbReference type="AlphaFoldDB" id="M8D809"/>
<evidence type="ECO:0000256" key="2">
    <source>
        <dbReference type="SAM" id="SignalP"/>
    </source>
</evidence>
<gene>
    <name evidence="5" type="ORF">I532_12144</name>
</gene>
<protein>
    <recommendedName>
        <fullName evidence="7">S-layer protein</fullName>
    </recommendedName>
</protein>
<dbReference type="Pfam" id="PF00395">
    <property type="entry name" value="SLH"/>
    <property type="match status" value="3"/>
</dbReference>
<dbReference type="PANTHER" id="PTHR43308">
    <property type="entry name" value="OUTER MEMBRANE PROTEIN ALPHA-RELATED"/>
    <property type="match status" value="1"/>
</dbReference>
<keyword evidence="6" id="KW-1185">Reference proteome</keyword>
<feature type="domain" description="SLH" evidence="4">
    <location>
        <begin position="103"/>
        <end position="166"/>
    </location>
</feature>